<dbReference type="STRING" id="1353528.DT23_02270"/>
<feature type="transmembrane region" description="Helical" evidence="1">
    <location>
        <begin position="239"/>
        <end position="261"/>
    </location>
</feature>
<evidence type="ECO:0000259" key="2">
    <source>
        <dbReference type="Pfam" id="PF14378"/>
    </source>
</evidence>
<dbReference type="Pfam" id="PF14378">
    <property type="entry name" value="PAP2_3"/>
    <property type="match status" value="1"/>
</dbReference>
<evidence type="ECO:0000313" key="3">
    <source>
        <dbReference type="EMBL" id="KEO61822.1"/>
    </source>
</evidence>
<organism evidence="3 4">
    <name type="scientific">Thioclava indica</name>
    <dbReference type="NCBI Taxonomy" id="1353528"/>
    <lineage>
        <taxon>Bacteria</taxon>
        <taxon>Pseudomonadati</taxon>
        <taxon>Pseudomonadota</taxon>
        <taxon>Alphaproteobacteria</taxon>
        <taxon>Rhodobacterales</taxon>
        <taxon>Paracoccaceae</taxon>
        <taxon>Thioclava</taxon>
    </lineage>
</organism>
<dbReference type="InterPro" id="IPR026841">
    <property type="entry name" value="Aur1/Ipt1"/>
</dbReference>
<dbReference type="OrthoDB" id="9816314at2"/>
<evidence type="ECO:0000256" key="1">
    <source>
        <dbReference type="SAM" id="Phobius"/>
    </source>
</evidence>
<protein>
    <recommendedName>
        <fullName evidence="2">Inositolphosphotransferase Aur1/Ipt1 domain-containing protein</fullName>
    </recommendedName>
</protein>
<feature type="transmembrane region" description="Helical" evidence="1">
    <location>
        <begin position="34"/>
        <end position="62"/>
    </location>
</feature>
<dbReference type="AlphaFoldDB" id="A0A074KJU2"/>
<dbReference type="RefSeq" id="WP_051696974.1">
    <property type="nucleotide sequence ID" value="NZ_AUNB01000001.1"/>
</dbReference>
<feature type="transmembrane region" description="Helical" evidence="1">
    <location>
        <begin position="74"/>
        <end position="95"/>
    </location>
</feature>
<feature type="transmembrane region" description="Helical" evidence="1">
    <location>
        <begin position="273"/>
        <end position="292"/>
    </location>
</feature>
<reference evidence="3 4" key="1">
    <citation type="journal article" date="2015" name="Antonie Van Leeuwenhoek">
        <title>Thioclava indica sp. nov., isolated from surface seawater of the Indian Ocean.</title>
        <authorList>
            <person name="Liu Y."/>
            <person name="Lai Q."/>
            <person name="Du J."/>
            <person name="Xu H."/>
            <person name="Jiang L."/>
            <person name="Shao Z."/>
        </authorList>
    </citation>
    <scope>NUCLEOTIDE SEQUENCE [LARGE SCALE GENOMIC DNA]</scope>
    <source>
        <strain evidence="3 4">DT23-4</strain>
    </source>
</reference>
<keyword evidence="1" id="KW-0812">Transmembrane</keyword>
<feature type="domain" description="Inositolphosphotransferase Aur1/Ipt1" evidence="2">
    <location>
        <begin position="106"/>
        <end position="303"/>
    </location>
</feature>
<dbReference type="EMBL" id="AUNB01000001">
    <property type="protein sequence ID" value="KEO61822.1"/>
    <property type="molecule type" value="Genomic_DNA"/>
</dbReference>
<gene>
    <name evidence="3" type="ORF">DT23_02270</name>
</gene>
<proteinExistence type="predicted"/>
<keyword evidence="4" id="KW-1185">Reference proteome</keyword>
<accession>A0A074KJU2</accession>
<dbReference type="eggNOG" id="COG0671">
    <property type="taxonomic scope" value="Bacteria"/>
</dbReference>
<comment type="caution">
    <text evidence="3">The sequence shown here is derived from an EMBL/GenBank/DDBJ whole genome shotgun (WGS) entry which is preliminary data.</text>
</comment>
<dbReference type="Proteomes" id="UP000027471">
    <property type="component" value="Unassembled WGS sequence"/>
</dbReference>
<feature type="transmembrane region" description="Helical" evidence="1">
    <location>
        <begin position="139"/>
        <end position="157"/>
    </location>
</feature>
<dbReference type="GO" id="GO:0016020">
    <property type="term" value="C:membrane"/>
    <property type="evidence" value="ECO:0007669"/>
    <property type="project" value="UniProtKB-SubCell"/>
</dbReference>
<keyword evidence="1" id="KW-0472">Membrane</keyword>
<evidence type="ECO:0000313" key="4">
    <source>
        <dbReference type="Proteomes" id="UP000027471"/>
    </source>
</evidence>
<feature type="transmembrane region" description="Helical" evidence="1">
    <location>
        <begin position="169"/>
        <end position="195"/>
    </location>
</feature>
<name>A0A074KJU2_9RHOB</name>
<keyword evidence="1" id="KW-1133">Transmembrane helix</keyword>
<sequence length="326" mass="35823">MVMILRFSLLYVLSALGLTAYLHADFTQLLTDALLAAATIGQAIFGLWIWLVPIGVAGIFLLGREHMRGRIRPILAVFVASVALQVGFVFFKGAIPRLLPYYADPDLARVDLWLHGGVAPWQWLHWLLPNGIGTFPAEAYLNLWSVPAMGFPILIVATETDRARMIRFLWLFFGSWFVLGNIIALLGSSVGPVYYDRLMGGDTFAALTAALKSSGISDGPIGYLQNLLWSHYAAGGTKLNLGISAFPSMHVAVATITMLYLWERSKWLRVPGVLFLLGIVFLSVYSGFHYAVDGYFSFAAVLLGNWAIKRRMAPAADATILRPIAA</sequence>